<keyword evidence="3" id="KW-1185">Reference proteome</keyword>
<proteinExistence type="predicted"/>
<gene>
    <name evidence="2" type="ORF">NPA36_03305</name>
</gene>
<accession>A0ABT1WN26</accession>
<organism evidence="2 3">
    <name type="scientific">Granulicatella seriolae</name>
    <dbReference type="NCBI Taxonomy" id="2967226"/>
    <lineage>
        <taxon>Bacteria</taxon>
        <taxon>Bacillati</taxon>
        <taxon>Bacillota</taxon>
        <taxon>Bacilli</taxon>
        <taxon>Lactobacillales</taxon>
        <taxon>Carnobacteriaceae</taxon>
        <taxon>Granulicatella</taxon>
    </lineage>
</organism>
<keyword evidence="1" id="KW-0472">Membrane</keyword>
<evidence type="ECO:0000313" key="3">
    <source>
        <dbReference type="Proteomes" id="UP001059480"/>
    </source>
</evidence>
<keyword evidence="1" id="KW-0812">Transmembrane</keyword>
<reference evidence="2" key="3">
    <citation type="journal article" date="2023" name="Microbiol. Resour. Announc.">
        <title>Draft Genome Sequence of Granulicatella sp. Strain S8, Isolated from a Marine Fish, Seriola quinqueradiata.</title>
        <authorList>
            <person name="Lee M."/>
            <person name="Farooq A."/>
            <person name="Jeong J.B."/>
            <person name="Jung M.Y."/>
        </authorList>
    </citation>
    <scope>NUCLEOTIDE SEQUENCE</scope>
    <source>
        <strain evidence="2">S8</strain>
    </source>
</reference>
<feature type="transmembrane region" description="Helical" evidence="1">
    <location>
        <begin position="125"/>
        <end position="147"/>
    </location>
</feature>
<dbReference type="EMBL" id="JANHNZ010000002">
    <property type="protein sequence ID" value="MCQ9209568.1"/>
    <property type="molecule type" value="Genomic_DNA"/>
</dbReference>
<name>A0ABT1WN26_9LACT</name>
<dbReference type="Proteomes" id="UP001059480">
    <property type="component" value="Unassembled WGS sequence"/>
</dbReference>
<evidence type="ECO:0000313" key="2">
    <source>
        <dbReference type="EMBL" id="MCQ9209568.1"/>
    </source>
</evidence>
<feature type="transmembrane region" description="Helical" evidence="1">
    <location>
        <begin position="48"/>
        <end position="73"/>
    </location>
</feature>
<reference evidence="2" key="2">
    <citation type="journal article" date="2023" name="Curr. Microbiol.">
        <title>Granulicatella seriolae sp. nov., a Novel Facultative Anaerobe Isolated from Yellowtail Marine Fish.</title>
        <authorList>
            <person name="Lee M."/>
            <person name="Choi Y.J."/>
            <person name="Farooq A."/>
            <person name="Jeong J.B."/>
            <person name="Jung M.Y."/>
        </authorList>
    </citation>
    <scope>NUCLEOTIDE SEQUENCE</scope>
    <source>
        <strain evidence="2">S8</strain>
    </source>
</reference>
<comment type="caution">
    <text evidence="2">The sequence shown here is derived from an EMBL/GenBank/DDBJ whole genome shotgun (WGS) entry which is preliminary data.</text>
</comment>
<evidence type="ECO:0000256" key="1">
    <source>
        <dbReference type="SAM" id="Phobius"/>
    </source>
</evidence>
<feature type="transmembrane region" description="Helical" evidence="1">
    <location>
        <begin position="85"/>
        <end position="113"/>
    </location>
</feature>
<keyword evidence="1" id="KW-1133">Transmembrane helix</keyword>
<sequence>MSKTREAANIGRNWTKALEETITHVCKVAESVAESTVEFMKNVDWKKVGVAAAIVTSVVVTVATAGAAAPVIASLAGGLGLSSTATAILTTMGLGAISTAAGSGSHALVDGIFSGKDGKTITGNVLKAMLIGTITGGLIGGLGGVAANATKPLIQYTTKVAGETVIDTFRDVLEGNDITLSSVGMNLVLNAVTENVPSKATKGSQAKVEVPPTKSFAGEDVLQGVSKGTSGVETTAKDLSQFEKLKGEYASKEIPNADRIWSGLKDDPSHRAASFITEEQLAKGRIMSFTGSDNKSYSILQTSGGFNGLDGIYEYTLDSTGKITHQRFIEGGKITGFPNQKVPKGGY</sequence>
<protein>
    <submittedName>
        <fullName evidence="2">Uncharacterized protein</fullName>
    </submittedName>
</protein>
<reference evidence="2" key="1">
    <citation type="submission" date="2022-07" db="EMBL/GenBank/DDBJ databases">
        <authorList>
            <person name="Jung M.-Y."/>
            <person name="Lee M."/>
        </authorList>
    </citation>
    <scope>NUCLEOTIDE SEQUENCE</scope>
    <source>
        <strain evidence="2">S8</strain>
    </source>
</reference>
<dbReference type="RefSeq" id="WP_256944680.1">
    <property type="nucleotide sequence ID" value="NZ_JANHNZ010000002.1"/>
</dbReference>